<dbReference type="HOGENOM" id="CLU_000422_3_3_0"/>
<evidence type="ECO:0000259" key="6">
    <source>
        <dbReference type="Pfam" id="PF07992"/>
    </source>
</evidence>
<reference evidence="8 9" key="1">
    <citation type="submission" date="2010-12" db="EMBL/GenBank/DDBJ databases">
        <title>Complete sequence of Desulfurispirillum indicum S5.</title>
        <authorList>
            <consortium name="US DOE Joint Genome Institute"/>
            <person name="Lucas S."/>
            <person name="Copeland A."/>
            <person name="Lapidus A."/>
            <person name="Cheng J.-F."/>
            <person name="Goodwin L."/>
            <person name="Pitluck S."/>
            <person name="Chertkov O."/>
            <person name="Held B."/>
            <person name="Detter J.C."/>
            <person name="Han C."/>
            <person name="Tapia R."/>
            <person name="Land M."/>
            <person name="Hauser L."/>
            <person name="Kyrpides N."/>
            <person name="Ivanova N."/>
            <person name="Mikhailova N."/>
            <person name="Haggblom M."/>
            <person name="Rauschenbach I."/>
            <person name="Bini E."/>
            <person name="Woyke T."/>
        </authorList>
    </citation>
    <scope>NUCLEOTIDE SEQUENCE [LARGE SCALE GENOMIC DNA]</scope>
    <source>
        <strain evidence="9">ATCC BAA-1389 / DSM 22839 / S5</strain>
    </source>
</reference>
<dbReference type="GO" id="GO:0046872">
    <property type="term" value="F:metal ion binding"/>
    <property type="evidence" value="ECO:0007669"/>
    <property type="project" value="UniProtKB-KW"/>
</dbReference>
<dbReference type="Gene3D" id="1.10.1060.10">
    <property type="entry name" value="Alpha-helical ferredoxin"/>
    <property type="match status" value="1"/>
</dbReference>
<evidence type="ECO:0000313" key="8">
    <source>
        <dbReference type="EMBL" id="ADU66122.1"/>
    </source>
</evidence>
<dbReference type="PANTHER" id="PTHR42783">
    <property type="entry name" value="GLUTAMATE SYNTHASE [NADPH] SMALL CHAIN"/>
    <property type="match status" value="1"/>
</dbReference>
<keyword evidence="1" id="KW-0004">4Fe-4S</keyword>
<protein>
    <submittedName>
        <fullName evidence="8">Glutamate synthase, small subunit</fullName>
    </submittedName>
</protein>
<dbReference type="InterPro" id="IPR009051">
    <property type="entry name" value="Helical_ferredxn"/>
</dbReference>
<evidence type="ECO:0000256" key="2">
    <source>
        <dbReference type="ARBA" id="ARBA00022723"/>
    </source>
</evidence>
<feature type="domain" description="Dihydroprymidine dehydrogenase" evidence="7">
    <location>
        <begin position="20"/>
        <end position="130"/>
    </location>
</feature>
<dbReference type="eggNOG" id="COG0493">
    <property type="taxonomic scope" value="Bacteria"/>
</dbReference>
<keyword evidence="4" id="KW-0408">Iron</keyword>
<dbReference type="STRING" id="653733.Selin_1387"/>
<proteinExistence type="predicted"/>
<evidence type="ECO:0000313" key="9">
    <source>
        <dbReference type="Proteomes" id="UP000002572"/>
    </source>
</evidence>
<dbReference type="AlphaFoldDB" id="E6W686"/>
<dbReference type="Proteomes" id="UP000002572">
    <property type="component" value="Chromosome"/>
</dbReference>
<dbReference type="InterPro" id="IPR028261">
    <property type="entry name" value="DPD_II"/>
</dbReference>
<dbReference type="GO" id="GO:0016491">
    <property type="term" value="F:oxidoreductase activity"/>
    <property type="evidence" value="ECO:0007669"/>
    <property type="project" value="UniProtKB-KW"/>
</dbReference>
<name>E6W686_DESIS</name>
<dbReference type="InParanoid" id="E6W686"/>
<dbReference type="InterPro" id="IPR036188">
    <property type="entry name" value="FAD/NAD-bd_sf"/>
</dbReference>
<evidence type="ECO:0000256" key="4">
    <source>
        <dbReference type="ARBA" id="ARBA00023004"/>
    </source>
</evidence>
<keyword evidence="9" id="KW-1185">Reference proteome</keyword>
<dbReference type="Pfam" id="PF14691">
    <property type="entry name" value="Fer4_20"/>
    <property type="match status" value="1"/>
</dbReference>
<dbReference type="KEGG" id="din:Selin_1387"/>
<evidence type="ECO:0000256" key="3">
    <source>
        <dbReference type="ARBA" id="ARBA00023002"/>
    </source>
</evidence>
<dbReference type="NCBIfam" id="TIGR01318">
    <property type="entry name" value="gltD_gamma_fam"/>
    <property type="match status" value="1"/>
</dbReference>
<dbReference type="FunCoup" id="E6W686">
    <property type="interactions" value="460"/>
</dbReference>
<evidence type="ECO:0000259" key="7">
    <source>
        <dbReference type="Pfam" id="PF14691"/>
    </source>
</evidence>
<dbReference type="PANTHER" id="PTHR42783:SF3">
    <property type="entry name" value="GLUTAMATE SYNTHASE [NADPH] SMALL CHAIN-RELATED"/>
    <property type="match status" value="1"/>
</dbReference>
<dbReference type="GO" id="GO:0051539">
    <property type="term" value="F:4 iron, 4 sulfur cluster binding"/>
    <property type="evidence" value="ECO:0007669"/>
    <property type="project" value="UniProtKB-KW"/>
</dbReference>
<accession>E6W686</accession>
<evidence type="ECO:0000256" key="1">
    <source>
        <dbReference type="ARBA" id="ARBA00022485"/>
    </source>
</evidence>
<dbReference type="SUPFAM" id="SSF51971">
    <property type="entry name" value="Nucleotide-binding domain"/>
    <property type="match status" value="1"/>
</dbReference>
<dbReference type="OrthoDB" id="9803192at2"/>
<dbReference type="Pfam" id="PF07992">
    <property type="entry name" value="Pyr_redox_2"/>
    <property type="match status" value="1"/>
</dbReference>
<dbReference type="SUPFAM" id="SSF46548">
    <property type="entry name" value="alpha-helical ferredoxin"/>
    <property type="match status" value="1"/>
</dbReference>
<dbReference type="RefSeq" id="WP_013506003.1">
    <property type="nucleotide sequence ID" value="NC_014836.1"/>
</dbReference>
<keyword evidence="3" id="KW-0560">Oxidoreductase</keyword>
<organism evidence="8 9">
    <name type="scientific">Desulfurispirillum indicum (strain ATCC BAA-1389 / DSM 22839 / S5)</name>
    <dbReference type="NCBI Taxonomy" id="653733"/>
    <lineage>
        <taxon>Bacteria</taxon>
        <taxon>Pseudomonadati</taxon>
        <taxon>Chrysiogenota</taxon>
        <taxon>Chrysiogenia</taxon>
        <taxon>Chrysiogenales</taxon>
        <taxon>Chrysiogenaceae</taxon>
        <taxon>Desulfurispirillum</taxon>
    </lineage>
</organism>
<evidence type="ECO:0000256" key="5">
    <source>
        <dbReference type="ARBA" id="ARBA00023014"/>
    </source>
</evidence>
<dbReference type="Gene3D" id="3.50.50.60">
    <property type="entry name" value="FAD/NAD(P)-binding domain"/>
    <property type="match status" value="2"/>
</dbReference>
<dbReference type="PRINTS" id="PR00419">
    <property type="entry name" value="ADXRDTASE"/>
</dbReference>
<gene>
    <name evidence="8" type="ordered locus">Selin_1387</name>
</gene>
<feature type="domain" description="FAD/NAD(P)-binding" evidence="6">
    <location>
        <begin position="144"/>
        <end position="447"/>
    </location>
</feature>
<dbReference type="EMBL" id="CP002432">
    <property type="protein sequence ID" value="ADU66122.1"/>
    <property type="molecule type" value="Genomic_DNA"/>
</dbReference>
<keyword evidence="2" id="KW-0479">Metal-binding</keyword>
<sequence length="460" mass="49792">MQTFVETNRIEGKKTSSKDRIQHYQEIYETFTRGRTSQQAERCIQCGDPFCSATGCPLANNIPQWLKAVAENDLTTAFALSNETSPFPEILGRVCPQNRLCEGDCSLNDGWGAITIGAIETAITELAFERGLTLPFPGVTRGRKVAVIGSGPAGMSAAHFLLRAGIGVDMYERASRPGGLLTYGIPGFKLDKQVVQRRFALLEQAGLRLHLQTEVGRDISMKELQRSCDAVFVGIGATRGRRLGLPGEDHQQVLMALDFLTAVQGKLFGEELDSRHDVSGRQVLVIGGGDTAMDCLRTSIREGAASVTCAYRRDEANMPGSTKEYVNAREEGARFLFHESPTELLFHDNGALRGVRFVRTELGEPGADGRRQVQEIAGSEHEIAADVVILSLGFDMENQVMLGDSGLKTSRWGTVLADEHGVTSGASVYAGGDCVRGADLVVTAALDGRRAALRIMADLL</sequence>
<dbReference type="InterPro" id="IPR023753">
    <property type="entry name" value="FAD/NAD-binding_dom"/>
</dbReference>
<keyword evidence="5" id="KW-0411">Iron-sulfur</keyword>
<dbReference type="InterPro" id="IPR006006">
    <property type="entry name" value="GltD-like"/>
</dbReference>